<dbReference type="EMBL" id="AP017928">
    <property type="protein sequence ID" value="BBA34594.1"/>
    <property type="molecule type" value="Genomic_DNA"/>
</dbReference>
<dbReference type="GO" id="GO:0005840">
    <property type="term" value="C:ribosome"/>
    <property type="evidence" value="ECO:0007669"/>
    <property type="project" value="InterPro"/>
</dbReference>
<accession>A0A250KSV5</accession>
<protein>
    <recommendedName>
        <fullName evidence="5">Ribosome maturation factor RimM</fullName>
    </recommendedName>
</protein>
<dbReference type="GO" id="GO:0042274">
    <property type="term" value="P:ribosomal small subunit biogenesis"/>
    <property type="evidence" value="ECO:0007669"/>
    <property type="project" value="UniProtKB-UniRule"/>
</dbReference>
<dbReference type="NCBIfam" id="TIGR02273">
    <property type="entry name" value="16S_RimM"/>
    <property type="match status" value="1"/>
</dbReference>
<reference evidence="8 9" key="1">
    <citation type="submission" date="2016-12" db="EMBL/GenBank/DDBJ databases">
        <title>Genome sequencing of Methylocaldum marinum.</title>
        <authorList>
            <person name="Takeuchi M."/>
            <person name="Kamagata Y."/>
            <person name="Hiraoka S."/>
            <person name="Oshima K."/>
            <person name="Hattori M."/>
            <person name="Iwasaki W."/>
        </authorList>
    </citation>
    <scope>NUCLEOTIDE SEQUENCE [LARGE SCALE GENOMIC DNA]</scope>
    <source>
        <strain evidence="8 9">S8</strain>
    </source>
</reference>
<dbReference type="Pfam" id="PF01782">
    <property type="entry name" value="RimM"/>
    <property type="match status" value="1"/>
</dbReference>
<dbReference type="InterPro" id="IPR002676">
    <property type="entry name" value="RimM_N"/>
</dbReference>
<dbReference type="InterPro" id="IPR056792">
    <property type="entry name" value="PRC_RimM"/>
</dbReference>
<evidence type="ECO:0000256" key="3">
    <source>
        <dbReference type="ARBA" id="ARBA00022552"/>
    </source>
</evidence>
<dbReference type="GO" id="GO:0006364">
    <property type="term" value="P:rRNA processing"/>
    <property type="evidence" value="ECO:0007669"/>
    <property type="project" value="UniProtKB-UniRule"/>
</dbReference>
<comment type="similarity">
    <text evidence="5">Belongs to the RimM family.</text>
</comment>
<dbReference type="InterPro" id="IPR036976">
    <property type="entry name" value="RimM_N_sf"/>
</dbReference>
<keyword evidence="3 5" id="KW-0698">rRNA processing</keyword>
<keyword evidence="9" id="KW-1185">Reference proteome</keyword>
<feature type="domain" description="Ribosome maturation factor RimM PRC barrel" evidence="7">
    <location>
        <begin position="99"/>
        <end position="165"/>
    </location>
</feature>
<dbReference type="Proteomes" id="UP000266313">
    <property type="component" value="Chromosome"/>
</dbReference>
<evidence type="ECO:0000256" key="4">
    <source>
        <dbReference type="ARBA" id="ARBA00023186"/>
    </source>
</evidence>
<dbReference type="GO" id="GO:0005737">
    <property type="term" value="C:cytoplasm"/>
    <property type="evidence" value="ECO:0007669"/>
    <property type="project" value="UniProtKB-SubCell"/>
</dbReference>
<evidence type="ECO:0000256" key="5">
    <source>
        <dbReference type="HAMAP-Rule" id="MF_00014"/>
    </source>
</evidence>
<dbReference type="PANTHER" id="PTHR33692">
    <property type="entry name" value="RIBOSOME MATURATION FACTOR RIMM"/>
    <property type="match status" value="1"/>
</dbReference>
<dbReference type="RefSeq" id="WP_119629972.1">
    <property type="nucleotide sequence ID" value="NZ_AP017928.1"/>
</dbReference>
<dbReference type="Gene3D" id="2.40.30.60">
    <property type="entry name" value="RimM"/>
    <property type="match status" value="1"/>
</dbReference>
<comment type="domain">
    <text evidence="5">The PRC barrel domain binds ribosomal protein uS19.</text>
</comment>
<comment type="subunit">
    <text evidence="5">Binds ribosomal protein uS19.</text>
</comment>
<feature type="domain" description="RimM N-terminal" evidence="6">
    <location>
        <begin position="6"/>
        <end position="87"/>
    </location>
</feature>
<evidence type="ECO:0000313" key="8">
    <source>
        <dbReference type="EMBL" id="BBA34594.1"/>
    </source>
</evidence>
<name>A0A250KSV5_9GAMM</name>
<evidence type="ECO:0000313" key="9">
    <source>
        <dbReference type="Proteomes" id="UP000266313"/>
    </source>
</evidence>
<dbReference type="SUPFAM" id="SSF50447">
    <property type="entry name" value="Translation proteins"/>
    <property type="match status" value="1"/>
</dbReference>
<evidence type="ECO:0000259" key="7">
    <source>
        <dbReference type="Pfam" id="PF24986"/>
    </source>
</evidence>
<keyword evidence="2 5" id="KW-0690">Ribosome biogenesis</keyword>
<dbReference type="SUPFAM" id="SSF50346">
    <property type="entry name" value="PRC-barrel domain"/>
    <property type="match status" value="1"/>
</dbReference>
<dbReference type="AlphaFoldDB" id="A0A250KSV5"/>
<keyword evidence="1 5" id="KW-0963">Cytoplasm</keyword>
<keyword evidence="4 5" id="KW-0143">Chaperone</keyword>
<gene>
    <name evidence="5" type="primary">rimM</name>
    <name evidence="8" type="ORF">sS8_2646</name>
</gene>
<dbReference type="HAMAP" id="MF_00014">
    <property type="entry name" value="Ribosome_mat_RimM"/>
    <property type="match status" value="1"/>
</dbReference>
<dbReference type="InterPro" id="IPR011033">
    <property type="entry name" value="PRC_barrel-like_sf"/>
</dbReference>
<dbReference type="Pfam" id="PF24986">
    <property type="entry name" value="PRC_RimM"/>
    <property type="match status" value="1"/>
</dbReference>
<evidence type="ECO:0000256" key="2">
    <source>
        <dbReference type="ARBA" id="ARBA00022517"/>
    </source>
</evidence>
<dbReference type="OrthoDB" id="9783509at2"/>
<sequence length="166" mass="18358">MAQLVVVGEIGGAFGVRGWLKVRSYTDPADNILSYSPWLIGDEKKRSLYKVIDGQQHGGSVLAHLEGVNTRDQALQLTGLCIFVDRDRFEPAKPGEFYWADLVGIEVRTTSGMSLGAVTGMMETGANDVMVVRGERERLIPFVIGEFVKKVDLSEGYLIVDWDSDF</sequence>
<evidence type="ECO:0000256" key="1">
    <source>
        <dbReference type="ARBA" id="ARBA00022490"/>
    </source>
</evidence>
<comment type="function">
    <text evidence="5">An accessory protein needed during the final step in the assembly of 30S ribosomal subunit, possibly for assembly of the head region. Essential for efficient processing of 16S rRNA. May be needed both before and after RbfA during the maturation of 16S rRNA. It has affinity for free ribosomal 30S subunits but not for 70S ribosomes.</text>
</comment>
<dbReference type="InterPro" id="IPR009000">
    <property type="entry name" value="Transl_B-barrel_sf"/>
</dbReference>
<dbReference type="GO" id="GO:0043022">
    <property type="term" value="F:ribosome binding"/>
    <property type="evidence" value="ECO:0007669"/>
    <property type="project" value="InterPro"/>
</dbReference>
<evidence type="ECO:0000259" key="6">
    <source>
        <dbReference type="Pfam" id="PF01782"/>
    </source>
</evidence>
<proteinExistence type="inferred from homology"/>
<dbReference type="InterPro" id="IPR011961">
    <property type="entry name" value="RimM"/>
</dbReference>
<dbReference type="Gene3D" id="2.30.30.240">
    <property type="entry name" value="PRC-barrel domain"/>
    <property type="match status" value="1"/>
</dbReference>
<organism evidence="8 9">
    <name type="scientific">Methylocaldum marinum</name>
    <dbReference type="NCBI Taxonomy" id="1432792"/>
    <lineage>
        <taxon>Bacteria</taxon>
        <taxon>Pseudomonadati</taxon>
        <taxon>Pseudomonadota</taxon>
        <taxon>Gammaproteobacteria</taxon>
        <taxon>Methylococcales</taxon>
        <taxon>Methylococcaceae</taxon>
        <taxon>Methylocaldum</taxon>
    </lineage>
</organism>
<comment type="subcellular location">
    <subcellularLocation>
        <location evidence="5">Cytoplasm</location>
    </subcellularLocation>
</comment>
<dbReference type="PANTHER" id="PTHR33692:SF1">
    <property type="entry name" value="RIBOSOME MATURATION FACTOR RIMM"/>
    <property type="match status" value="1"/>
</dbReference>
<dbReference type="KEGG" id="mmai:sS8_2646"/>